<comment type="subunit">
    <text evidence="4 11">Homodimer.</text>
</comment>
<feature type="domain" description="Serine hydroxymethyltransferase-like" evidence="13">
    <location>
        <begin position="8"/>
        <end position="382"/>
    </location>
</feature>
<dbReference type="InterPro" id="IPR015421">
    <property type="entry name" value="PyrdxlP-dep_Trfase_major"/>
</dbReference>
<dbReference type="InterPro" id="IPR001085">
    <property type="entry name" value="Ser_HO-MeTrfase"/>
</dbReference>
<feature type="binding site" evidence="11">
    <location>
        <position position="241"/>
    </location>
    <ligand>
        <name>(6S)-5,6,7,8-tetrahydrofolate</name>
        <dbReference type="ChEBI" id="CHEBI:57453"/>
    </ligand>
</feature>
<keyword evidence="5 11" id="KW-0963">Cytoplasm</keyword>
<keyword evidence="7 11" id="KW-0028">Amino-acid biosynthesis</keyword>
<evidence type="ECO:0000313" key="15">
    <source>
        <dbReference type="Proteomes" id="UP000502118"/>
    </source>
</evidence>
<dbReference type="CDD" id="cd00378">
    <property type="entry name" value="SHMT"/>
    <property type="match status" value="1"/>
</dbReference>
<evidence type="ECO:0000256" key="11">
    <source>
        <dbReference type="HAMAP-Rule" id="MF_00051"/>
    </source>
</evidence>
<keyword evidence="8 11" id="KW-0808">Transferase</keyword>
<dbReference type="Proteomes" id="UP000502118">
    <property type="component" value="Chromosome"/>
</dbReference>
<proteinExistence type="inferred from homology"/>
<keyword evidence="15" id="KW-1185">Reference proteome</keyword>
<evidence type="ECO:0000256" key="3">
    <source>
        <dbReference type="ARBA" id="ARBA00006376"/>
    </source>
</evidence>
<accession>A0A6M4JD12</accession>
<dbReference type="Pfam" id="PF00464">
    <property type="entry name" value="SHMT"/>
    <property type="match status" value="1"/>
</dbReference>
<dbReference type="HAMAP" id="MF_00051">
    <property type="entry name" value="SHMT"/>
    <property type="match status" value="1"/>
</dbReference>
<sequence length="418" mass="46567">MYKKVDLRDKEIAELINKEAQRQNENIELIASENYVSEDVMKAAGSCLTNKYAEGYPNARYYDGCEYADEIEKIAISRACQLFSCAYANVQPYSGSVANAAVYMSLCEPNDRVLGLQLSSGGHLTHGYKISFSGKFYDSHFYEVDENGILDYDKIEQIALEVKPKMIITGYSAYSQIIDFKRFREIANKVGAYLFADISHIAGLVVAGEHPSPFPYADVVMTTTHKTLRGTRGAIILTNSEEIIKKINRSVFPGYQGGPLVHQIAAKAVSFNEALTHDFKKYAQQIILNANVFCRQFISKGVKVISGLTQNHLFIIDVKTSYGLTGKKAADILSIIKITANKNSIPQDQEKPTVTSGIRLGVAAMTTRGFTENQFIILANLIHKALSEPENFVLHEIIKKEILKLSADFPIKKYTVNE</sequence>
<dbReference type="PANTHER" id="PTHR11680">
    <property type="entry name" value="SERINE HYDROXYMETHYLTRANSFERASE"/>
    <property type="match status" value="1"/>
</dbReference>
<reference evidence="14 15" key="1">
    <citation type="submission" date="2020-05" db="EMBL/GenBank/DDBJ databases">
        <title>Novel Mycoplasma species detected in Mirounga angustirostris (northern elephant seal) from the USA.</title>
        <authorList>
            <person name="Volokhov D.V."/>
        </authorList>
    </citation>
    <scope>NUCLEOTIDE SEQUENCE [LARGE SCALE GENOMIC DNA]</scope>
    <source>
        <strain evidence="14 15">Mirounga ES2806-NAS</strain>
    </source>
</reference>
<dbReference type="InterPro" id="IPR049943">
    <property type="entry name" value="Ser_HO-MeTrfase-like"/>
</dbReference>
<dbReference type="GO" id="GO:0035999">
    <property type="term" value="P:tetrahydrofolate interconversion"/>
    <property type="evidence" value="ECO:0007669"/>
    <property type="project" value="UniProtKB-UniRule"/>
</dbReference>
<dbReference type="GO" id="GO:0019264">
    <property type="term" value="P:glycine biosynthetic process from serine"/>
    <property type="evidence" value="ECO:0007669"/>
    <property type="project" value="UniProtKB-UniRule"/>
</dbReference>
<dbReference type="EMBL" id="CP053097">
    <property type="protein sequence ID" value="QJR43926.1"/>
    <property type="molecule type" value="Genomic_DNA"/>
</dbReference>
<dbReference type="InterPro" id="IPR015424">
    <property type="entry name" value="PyrdxlP-dep_Trfase"/>
</dbReference>
<dbReference type="PANTHER" id="PTHR11680:SF50">
    <property type="entry name" value="SERINE HYDROXYMETHYLTRANSFERASE"/>
    <property type="match status" value="1"/>
</dbReference>
<evidence type="ECO:0000259" key="13">
    <source>
        <dbReference type="Pfam" id="PF00464"/>
    </source>
</evidence>
<dbReference type="EC" id="2.1.2.1" evidence="11"/>
<feature type="site" description="Plays an important role in substrate specificity" evidence="11">
    <location>
        <position position="225"/>
    </location>
</feature>
<evidence type="ECO:0000256" key="10">
    <source>
        <dbReference type="ARBA" id="ARBA00054606"/>
    </source>
</evidence>
<keyword evidence="6 11" id="KW-0554">One-carbon metabolism</keyword>
<evidence type="ECO:0000313" key="14">
    <source>
        <dbReference type="EMBL" id="QJR43926.1"/>
    </source>
</evidence>
<evidence type="ECO:0000256" key="5">
    <source>
        <dbReference type="ARBA" id="ARBA00022490"/>
    </source>
</evidence>
<dbReference type="Gene3D" id="3.40.640.10">
    <property type="entry name" value="Type I PLP-dependent aspartate aminotransferase-like (Major domain)"/>
    <property type="match status" value="1"/>
</dbReference>
<dbReference type="KEGG" id="mmio:HLA92_00465"/>
<dbReference type="GO" id="GO:0030170">
    <property type="term" value="F:pyridoxal phosphate binding"/>
    <property type="evidence" value="ECO:0007669"/>
    <property type="project" value="UniProtKB-UniRule"/>
</dbReference>
<evidence type="ECO:0000256" key="4">
    <source>
        <dbReference type="ARBA" id="ARBA00011738"/>
    </source>
</evidence>
<dbReference type="FunFam" id="3.40.640.10:FF:000001">
    <property type="entry name" value="Serine hydroxymethyltransferase"/>
    <property type="match status" value="1"/>
</dbReference>
<organism evidence="14 15">
    <name type="scientific">Mycoplasma miroungirhinis</name>
    <dbReference type="NCBI Taxonomy" id="754516"/>
    <lineage>
        <taxon>Bacteria</taxon>
        <taxon>Bacillati</taxon>
        <taxon>Mycoplasmatota</taxon>
        <taxon>Mollicutes</taxon>
        <taxon>Mycoplasmataceae</taxon>
        <taxon>Mycoplasma</taxon>
    </lineage>
</organism>
<keyword evidence="14" id="KW-0489">Methyltransferase</keyword>
<feature type="binding site" evidence="11">
    <location>
        <begin position="122"/>
        <end position="124"/>
    </location>
    <ligand>
        <name>(6S)-5,6,7,8-tetrahydrofolate</name>
        <dbReference type="ChEBI" id="CHEBI:57453"/>
    </ligand>
</feature>
<dbReference type="GO" id="GO:0004372">
    <property type="term" value="F:glycine hydroxymethyltransferase activity"/>
    <property type="evidence" value="ECO:0007669"/>
    <property type="project" value="UniProtKB-UniRule"/>
</dbReference>
<dbReference type="GO" id="GO:0008168">
    <property type="term" value="F:methyltransferase activity"/>
    <property type="evidence" value="ECO:0007669"/>
    <property type="project" value="UniProtKB-KW"/>
</dbReference>
<dbReference type="RefSeq" id="WP_272869776.1">
    <property type="nucleotide sequence ID" value="NZ_CP053097.1"/>
</dbReference>
<evidence type="ECO:0000256" key="6">
    <source>
        <dbReference type="ARBA" id="ARBA00022563"/>
    </source>
</evidence>
<dbReference type="GO" id="GO:0005829">
    <property type="term" value="C:cytosol"/>
    <property type="evidence" value="ECO:0007669"/>
    <property type="project" value="TreeGrafter"/>
</dbReference>
<comment type="catalytic activity">
    <reaction evidence="11">
        <text>(6R)-5,10-methylene-5,6,7,8-tetrahydrofolate + glycine + H2O = (6S)-5,6,7,8-tetrahydrofolate + L-serine</text>
        <dbReference type="Rhea" id="RHEA:15481"/>
        <dbReference type="ChEBI" id="CHEBI:15377"/>
        <dbReference type="ChEBI" id="CHEBI:15636"/>
        <dbReference type="ChEBI" id="CHEBI:33384"/>
        <dbReference type="ChEBI" id="CHEBI:57305"/>
        <dbReference type="ChEBI" id="CHEBI:57453"/>
        <dbReference type="EC" id="2.1.2.1"/>
    </reaction>
</comment>
<feature type="binding site" evidence="11">
    <location>
        <position position="118"/>
    </location>
    <ligand>
        <name>(6S)-5,6,7,8-tetrahydrofolate</name>
        <dbReference type="ChEBI" id="CHEBI:57453"/>
    </ligand>
</feature>
<dbReference type="InterPro" id="IPR039429">
    <property type="entry name" value="SHMT-like_dom"/>
</dbReference>
<comment type="subcellular location">
    <subcellularLocation>
        <location evidence="2 11">Cytoplasm</location>
    </subcellularLocation>
</comment>
<dbReference type="Gene3D" id="3.90.1150.10">
    <property type="entry name" value="Aspartate Aminotransferase, domain 1"/>
    <property type="match status" value="1"/>
</dbReference>
<evidence type="ECO:0000256" key="12">
    <source>
        <dbReference type="PIRSR" id="PIRSR000412-50"/>
    </source>
</evidence>
<dbReference type="SUPFAM" id="SSF53383">
    <property type="entry name" value="PLP-dependent transferases"/>
    <property type="match status" value="1"/>
</dbReference>
<evidence type="ECO:0000256" key="1">
    <source>
        <dbReference type="ARBA" id="ARBA00001933"/>
    </source>
</evidence>
<comment type="caution">
    <text evidence="11">Lacks conserved residue(s) required for the propagation of feature annotation.</text>
</comment>
<gene>
    <name evidence="11" type="primary">glyA</name>
    <name evidence="14" type="ORF">HLA92_00465</name>
</gene>
<dbReference type="AlphaFoldDB" id="A0A6M4JD12"/>
<evidence type="ECO:0000256" key="9">
    <source>
        <dbReference type="ARBA" id="ARBA00022898"/>
    </source>
</evidence>
<evidence type="ECO:0000256" key="7">
    <source>
        <dbReference type="ARBA" id="ARBA00022605"/>
    </source>
</evidence>
<evidence type="ECO:0000256" key="8">
    <source>
        <dbReference type="ARBA" id="ARBA00022679"/>
    </source>
</evidence>
<dbReference type="InterPro" id="IPR015422">
    <property type="entry name" value="PyrdxlP-dep_Trfase_small"/>
</dbReference>
<dbReference type="PIRSF" id="PIRSF000412">
    <property type="entry name" value="SHMT"/>
    <property type="match status" value="1"/>
</dbReference>
<comment type="function">
    <text evidence="10">Catalyzes the reversible interconversion of serine and glycine with tetrahydrofolate (THF) serving as the one-carbon carrier. This reaction serves as the major source of one-carbon groups required for the biosynthesis of purines, thymidylate, methionine, and other important biomolecules. Also exhibits THF-independent aldolase activity toward beta-hydroxyamino acids, producing glycine and aldehydes, via a retro-aldol mechanism. Thus, is able to catalyze the cleavage of L-allo-threonine.</text>
</comment>
<dbReference type="NCBIfam" id="NF000586">
    <property type="entry name" value="PRK00011.1"/>
    <property type="match status" value="1"/>
</dbReference>
<keyword evidence="9 11" id="KW-0663">Pyridoxal phosphate</keyword>
<dbReference type="UniPathway" id="UPA00193"/>
<feature type="modified residue" description="N6-(pyridoxal phosphate)lysine" evidence="11 12">
    <location>
        <position position="226"/>
    </location>
</feature>
<comment type="pathway">
    <text evidence="11">Amino-acid biosynthesis; glycine biosynthesis; glycine from L-serine: step 1/1.</text>
</comment>
<comment type="cofactor">
    <cofactor evidence="1 11 12">
        <name>pyridoxal 5'-phosphate</name>
        <dbReference type="ChEBI" id="CHEBI:597326"/>
    </cofactor>
</comment>
<name>A0A6M4JD12_9MOLU</name>
<comment type="pathway">
    <text evidence="11">One-carbon metabolism; tetrahydrofolate interconversion.</text>
</comment>
<evidence type="ECO:0000256" key="2">
    <source>
        <dbReference type="ARBA" id="ARBA00004496"/>
    </source>
</evidence>
<protein>
    <recommendedName>
        <fullName evidence="11">Serine hydroxymethyltransferase</fullName>
        <shortName evidence="11">SHMT</shortName>
        <shortName evidence="11">Serine methylase</shortName>
        <ecNumber evidence="11">2.1.2.1</ecNumber>
    </recommendedName>
</protein>
<dbReference type="UniPathway" id="UPA00288">
    <property type="reaction ID" value="UER01023"/>
</dbReference>
<comment type="similarity">
    <text evidence="3 11">Belongs to the SHMT family.</text>
</comment>
<dbReference type="GO" id="GO:0032259">
    <property type="term" value="P:methylation"/>
    <property type="evidence" value="ECO:0007669"/>
    <property type="project" value="UniProtKB-KW"/>
</dbReference>